<keyword evidence="10" id="KW-1185">Reference proteome</keyword>
<evidence type="ECO:0000256" key="2">
    <source>
        <dbReference type="ARBA" id="ARBA00022448"/>
    </source>
</evidence>
<gene>
    <name evidence="9" type="ORF">SAMN05421791_104137</name>
</gene>
<dbReference type="SUPFAM" id="SSF161098">
    <property type="entry name" value="MetI-like"/>
    <property type="match status" value="1"/>
</dbReference>
<dbReference type="GO" id="GO:0005886">
    <property type="term" value="C:plasma membrane"/>
    <property type="evidence" value="ECO:0007669"/>
    <property type="project" value="UniProtKB-SubCell"/>
</dbReference>
<proteinExistence type="inferred from homology"/>
<protein>
    <submittedName>
        <fullName evidence="9">sn-glycerol 3-phosphate transport system permease protein</fullName>
    </submittedName>
</protein>
<evidence type="ECO:0000256" key="5">
    <source>
        <dbReference type="ARBA" id="ARBA00022989"/>
    </source>
</evidence>
<accession>A0A1G7SSC8</accession>
<feature type="transmembrane region" description="Helical" evidence="7">
    <location>
        <begin position="87"/>
        <end position="110"/>
    </location>
</feature>
<dbReference type="InterPro" id="IPR035906">
    <property type="entry name" value="MetI-like_sf"/>
</dbReference>
<reference evidence="9 10" key="1">
    <citation type="submission" date="2016-10" db="EMBL/GenBank/DDBJ databases">
        <authorList>
            <person name="de Groot N.N."/>
        </authorList>
    </citation>
    <scope>NUCLEOTIDE SEQUENCE [LARGE SCALE GENOMIC DNA]</scope>
    <source>
        <strain evidence="9 10">ATCC BAA-466</strain>
    </source>
</reference>
<evidence type="ECO:0000259" key="8">
    <source>
        <dbReference type="PROSITE" id="PS50928"/>
    </source>
</evidence>
<feature type="transmembrane region" description="Helical" evidence="7">
    <location>
        <begin position="28"/>
        <end position="47"/>
    </location>
</feature>
<dbReference type="Pfam" id="PF00528">
    <property type="entry name" value="BPD_transp_1"/>
    <property type="match status" value="1"/>
</dbReference>
<evidence type="ECO:0000256" key="3">
    <source>
        <dbReference type="ARBA" id="ARBA00022475"/>
    </source>
</evidence>
<name>A0A1G7SSC8_9LACT</name>
<evidence type="ECO:0000256" key="4">
    <source>
        <dbReference type="ARBA" id="ARBA00022692"/>
    </source>
</evidence>
<dbReference type="PANTHER" id="PTHR30193:SF37">
    <property type="entry name" value="INNER MEMBRANE ABC TRANSPORTER PERMEASE PROTEIN YCJO"/>
    <property type="match status" value="1"/>
</dbReference>
<evidence type="ECO:0000256" key="1">
    <source>
        <dbReference type="ARBA" id="ARBA00004651"/>
    </source>
</evidence>
<feature type="domain" description="ABC transmembrane type-1" evidence="8">
    <location>
        <begin position="81"/>
        <end position="293"/>
    </location>
</feature>
<dbReference type="EMBL" id="FNCK01000004">
    <property type="protein sequence ID" value="SDG25923.1"/>
    <property type="molecule type" value="Genomic_DNA"/>
</dbReference>
<comment type="similarity">
    <text evidence="7">Belongs to the binding-protein-dependent transport system permease family.</text>
</comment>
<dbReference type="CDD" id="cd06261">
    <property type="entry name" value="TM_PBP2"/>
    <property type="match status" value="1"/>
</dbReference>
<feature type="transmembrane region" description="Helical" evidence="7">
    <location>
        <begin position="167"/>
        <end position="192"/>
    </location>
</feature>
<keyword evidence="2 7" id="KW-0813">Transport</keyword>
<dbReference type="STRING" id="120956.SAMN05421791_104137"/>
<evidence type="ECO:0000256" key="6">
    <source>
        <dbReference type="ARBA" id="ARBA00023136"/>
    </source>
</evidence>
<dbReference type="InterPro" id="IPR000515">
    <property type="entry name" value="MetI-like"/>
</dbReference>
<dbReference type="Proteomes" id="UP000199708">
    <property type="component" value="Unassembled WGS sequence"/>
</dbReference>
<feature type="transmembrane region" description="Helical" evidence="7">
    <location>
        <begin position="272"/>
        <end position="294"/>
    </location>
</feature>
<evidence type="ECO:0000313" key="10">
    <source>
        <dbReference type="Proteomes" id="UP000199708"/>
    </source>
</evidence>
<dbReference type="GO" id="GO:0055085">
    <property type="term" value="P:transmembrane transport"/>
    <property type="evidence" value="ECO:0007669"/>
    <property type="project" value="InterPro"/>
</dbReference>
<keyword evidence="4 7" id="KW-0812">Transmembrane</keyword>
<keyword evidence="5 7" id="KW-1133">Transmembrane helix</keyword>
<organism evidence="9 10">
    <name type="scientific">Facklamia miroungae</name>
    <dbReference type="NCBI Taxonomy" id="120956"/>
    <lineage>
        <taxon>Bacteria</taxon>
        <taxon>Bacillati</taxon>
        <taxon>Bacillota</taxon>
        <taxon>Bacilli</taxon>
        <taxon>Lactobacillales</taxon>
        <taxon>Aerococcaceae</taxon>
        <taxon>Facklamia</taxon>
    </lineage>
</organism>
<evidence type="ECO:0000256" key="7">
    <source>
        <dbReference type="RuleBase" id="RU363032"/>
    </source>
</evidence>
<comment type="subcellular location">
    <subcellularLocation>
        <location evidence="1 7">Cell membrane</location>
        <topology evidence="1 7">Multi-pass membrane protein</topology>
    </subcellularLocation>
</comment>
<dbReference type="PROSITE" id="PS50928">
    <property type="entry name" value="ABC_TM1"/>
    <property type="match status" value="1"/>
</dbReference>
<evidence type="ECO:0000313" key="9">
    <source>
        <dbReference type="EMBL" id="SDG25923.1"/>
    </source>
</evidence>
<dbReference type="InterPro" id="IPR051393">
    <property type="entry name" value="ABC_transporter_permease"/>
</dbReference>
<dbReference type="AlphaFoldDB" id="A0A1G7SSC8"/>
<keyword evidence="3" id="KW-1003">Cell membrane</keyword>
<sequence length="302" mass="33670">MQEEVAEMEEEVVIIEQERSLVEKIKGYGYLLPAILILSVFMFWPFFQTIYRSLFLTNNLGQNAEFLGWGNYAELFSSESFWNSVRVSFKFVVIVVIVGVLLGFITALLCQKTFPGIKLFSTSYAMPMAIASAGMAMIFQVMLNPTVGIINRILGTYVNYLSQPGSALLVVGILTGWLNSGMNFLYFSSGLASIDDALYESASIDGANGLKKFIYITIPSLKPTLFFVIVTNVINAFQGFGQINILTKGGPGQASNVIVYDIYRNAFMNYRYGYASAESVILFLIVMILTIIMFKIRGKERV</sequence>
<keyword evidence="6 7" id="KW-0472">Membrane</keyword>
<dbReference type="RefSeq" id="WP_245694831.1">
    <property type="nucleotide sequence ID" value="NZ_FNCK01000004.1"/>
</dbReference>
<feature type="transmembrane region" description="Helical" evidence="7">
    <location>
        <begin position="122"/>
        <end position="143"/>
    </location>
</feature>
<dbReference type="PANTHER" id="PTHR30193">
    <property type="entry name" value="ABC TRANSPORTER PERMEASE PROTEIN"/>
    <property type="match status" value="1"/>
</dbReference>
<dbReference type="Gene3D" id="1.10.3720.10">
    <property type="entry name" value="MetI-like"/>
    <property type="match status" value="1"/>
</dbReference>
<feature type="transmembrane region" description="Helical" evidence="7">
    <location>
        <begin position="213"/>
        <end position="234"/>
    </location>
</feature>